<feature type="region of interest" description="Disordered" evidence="7">
    <location>
        <begin position="147"/>
        <end position="181"/>
    </location>
</feature>
<evidence type="ECO:0000313" key="9">
    <source>
        <dbReference type="Proteomes" id="UP001498771"/>
    </source>
</evidence>
<dbReference type="Gene3D" id="1.10.10.10">
    <property type="entry name" value="Winged helix-like DNA-binding domain superfamily/Winged helix DNA-binding domain"/>
    <property type="match status" value="1"/>
</dbReference>
<evidence type="ECO:0000313" key="8">
    <source>
        <dbReference type="EMBL" id="KAK7203562.1"/>
    </source>
</evidence>
<gene>
    <name evidence="8" type="ORF">BZA70DRAFT_240901</name>
</gene>
<dbReference type="EMBL" id="JBBJBU010000011">
    <property type="protein sequence ID" value="KAK7203562.1"/>
    <property type="molecule type" value="Genomic_DNA"/>
</dbReference>
<evidence type="ECO:0000256" key="4">
    <source>
        <dbReference type="ARBA" id="ARBA00023163"/>
    </source>
</evidence>
<keyword evidence="4 6" id="KW-0804">Transcription</keyword>
<proteinExistence type="inferred from homology"/>
<protein>
    <recommendedName>
        <fullName evidence="6">DNA-directed RNA polymerase III subunit RPC6</fullName>
        <shortName evidence="6">RNA polymerase III subunit C6</shortName>
    </recommendedName>
</protein>
<dbReference type="PANTHER" id="PTHR12780">
    <property type="entry name" value="RNA POLYMERASE III DNA DIRECTED , 39KD SUBUNIT-RELATED"/>
    <property type="match status" value="1"/>
</dbReference>
<evidence type="ECO:0000256" key="2">
    <source>
        <dbReference type="ARBA" id="ARBA00011038"/>
    </source>
</evidence>
<dbReference type="Proteomes" id="UP001498771">
    <property type="component" value="Unassembled WGS sequence"/>
</dbReference>
<dbReference type="SUPFAM" id="SSF46785">
    <property type="entry name" value="Winged helix' DNA-binding domain"/>
    <property type="match status" value="1"/>
</dbReference>
<dbReference type="InterPro" id="IPR016049">
    <property type="entry name" value="RNA_pol_Rpc34-like"/>
</dbReference>
<dbReference type="InterPro" id="IPR036390">
    <property type="entry name" value="WH_DNA-bd_sf"/>
</dbReference>
<dbReference type="GeneID" id="90036027"/>
<dbReference type="InterPro" id="IPR036388">
    <property type="entry name" value="WH-like_DNA-bd_sf"/>
</dbReference>
<dbReference type="Pfam" id="PF05158">
    <property type="entry name" value="RNA_pol_Rpc34"/>
    <property type="match status" value="1"/>
</dbReference>
<organism evidence="8 9">
    <name type="scientific">Myxozyma melibiosi</name>
    <dbReference type="NCBI Taxonomy" id="54550"/>
    <lineage>
        <taxon>Eukaryota</taxon>
        <taxon>Fungi</taxon>
        <taxon>Dikarya</taxon>
        <taxon>Ascomycota</taxon>
        <taxon>Saccharomycotina</taxon>
        <taxon>Lipomycetes</taxon>
        <taxon>Lipomycetales</taxon>
        <taxon>Lipomycetaceae</taxon>
        <taxon>Myxozyma</taxon>
    </lineage>
</organism>
<feature type="compositionally biased region" description="Basic residues" evidence="7">
    <location>
        <begin position="157"/>
        <end position="166"/>
    </location>
</feature>
<evidence type="ECO:0000256" key="5">
    <source>
        <dbReference type="ARBA" id="ARBA00023242"/>
    </source>
</evidence>
<dbReference type="RefSeq" id="XP_064766595.1">
    <property type="nucleotide sequence ID" value="XM_064910515.1"/>
</dbReference>
<evidence type="ECO:0000256" key="7">
    <source>
        <dbReference type="SAM" id="MobiDB-lite"/>
    </source>
</evidence>
<accession>A0ABR1F170</accession>
<sequence>MQVDTNGFHCFKGLVKMLRQGDDLCYQAVKKEDAEKVQSMTKDEAMVYSYIEASGSEGIWTKTIKAKTNLHQSVVQRCLKNLEGKRYIKNIKSVKYPTRKIYMLYNLQPSIDVTGGPWFTDSELDTEFISSLLSIVFRFIASESLPSEDDKPIAPPPKHRKRKSSSKKSSSSSSSSKEKQVSYDQLSFPASYSKYPSLSDIHDFVQNSGITTVDLALSDIKALVDVLIYDGKIETIDDGMSYRVVLGATAENGADLGGDEDGSGGVAWDAYTEVPCGHCSIVDLCKTGGPVSAEECVYFDEWLIQ</sequence>
<evidence type="ECO:0000256" key="6">
    <source>
        <dbReference type="PIRNR" id="PIRNR028763"/>
    </source>
</evidence>
<comment type="caution">
    <text evidence="8">The sequence shown here is derived from an EMBL/GenBank/DDBJ whole genome shotgun (WGS) entry which is preliminary data.</text>
</comment>
<name>A0ABR1F170_9ASCO</name>
<evidence type="ECO:0000256" key="1">
    <source>
        <dbReference type="ARBA" id="ARBA00004123"/>
    </source>
</evidence>
<comment type="function">
    <text evidence="6">DNA-dependent RNA polymerase catalyzes the transcription of DNA into RNA using the four ribonucleoside triphosphates as substrates. Specific peripheric component of RNA polymerase III which synthesizes small RNAs, such as 5S rRNA and tRNAs.</text>
</comment>
<dbReference type="InterPro" id="IPR007832">
    <property type="entry name" value="RNA_pol_Rpc34"/>
</dbReference>
<reference evidence="8 9" key="1">
    <citation type="submission" date="2024-03" db="EMBL/GenBank/DDBJ databases">
        <title>Genome-scale model development and genomic sequencing of the oleaginous clade Lipomyces.</title>
        <authorList>
            <consortium name="Lawrence Berkeley National Laboratory"/>
            <person name="Czajka J.J."/>
            <person name="Han Y."/>
            <person name="Kim J."/>
            <person name="Mondo S.J."/>
            <person name="Hofstad B.A."/>
            <person name="Robles A."/>
            <person name="Haridas S."/>
            <person name="Riley R."/>
            <person name="LaButti K."/>
            <person name="Pangilinan J."/>
            <person name="Andreopoulos W."/>
            <person name="Lipzen A."/>
            <person name="Yan J."/>
            <person name="Wang M."/>
            <person name="Ng V."/>
            <person name="Grigoriev I.V."/>
            <person name="Spatafora J.W."/>
            <person name="Magnuson J.K."/>
            <person name="Baker S.E."/>
            <person name="Pomraning K.R."/>
        </authorList>
    </citation>
    <scope>NUCLEOTIDE SEQUENCE [LARGE SCALE GENOMIC DNA]</scope>
    <source>
        <strain evidence="8 9">Phaff 52-87</strain>
    </source>
</reference>
<comment type="similarity">
    <text evidence="2 6">Belongs to the eukaryotic RPC34/RPC39 RNA polymerase subunit family.</text>
</comment>
<keyword evidence="5 6" id="KW-0539">Nucleus</keyword>
<keyword evidence="9" id="KW-1185">Reference proteome</keyword>
<dbReference type="PIRSF" id="PIRSF028763">
    <property type="entry name" value="RNA_pol_Rpc34"/>
    <property type="match status" value="1"/>
</dbReference>
<evidence type="ECO:0000256" key="3">
    <source>
        <dbReference type="ARBA" id="ARBA00022478"/>
    </source>
</evidence>
<keyword evidence="3 6" id="KW-0240">DNA-directed RNA polymerase</keyword>
<comment type="subcellular location">
    <subcellularLocation>
        <location evidence="1 6">Nucleus</location>
    </subcellularLocation>
</comment>